<dbReference type="InterPro" id="IPR032675">
    <property type="entry name" value="LRR_dom_sf"/>
</dbReference>
<dbReference type="AlphaFoldDB" id="A0A7I8V759"/>
<evidence type="ECO:0000313" key="1">
    <source>
        <dbReference type="EMBL" id="CAD5111026.1"/>
    </source>
</evidence>
<dbReference type="EMBL" id="CAJFCJ010000001">
    <property type="protein sequence ID" value="CAD5111026.1"/>
    <property type="molecule type" value="Genomic_DNA"/>
</dbReference>
<protein>
    <submittedName>
        <fullName evidence="1">DgyrCDS378</fullName>
    </submittedName>
</protein>
<gene>
    <name evidence="1" type="ORF">DGYR_LOCUS375</name>
</gene>
<accession>A0A7I8V759</accession>
<keyword evidence="2" id="KW-1185">Reference proteome</keyword>
<comment type="caution">
    <text evidence="1">The sequence shown here is derived from an EMBL/GenBank/DDBJ whole genome shotgun (WGS) entry which is preliminary data.</text>
</comment>
<reference evidence="1 2" key="1">
    <citation type="submission" date="2020-08" db="EMBL/GenBank/DDBJ databases">
        <authorList>
            <person name="Hejnol A."/>
        </authorList>
    </citation>
    <scope>NUCLEOTIDE SEQUENCE [LARGE SCALE GENOMIC DNA]</scope>
</reference>
<dbReference type="Proteomes" id="UP000549394">
    <property type="component" value="Unassembled WGS sequence"/>
</dbReference>
<dbReference type="Gene3D" id="3.80.10.10">
    <property type="entry name" value="Ribonuclease Inhibitor"/>
    <property type="match status" value="1"/>
</dbReference>
<name>A0A7I8V759_9ANNE</name>
<evidence type="ECO:0000313" key="2">
    <source>
        <dbReference type="Proteomes" id="UP000549394"/>
    </source>
</evidence>
<organism evidence="1 2">
    <name type="scientific">Dimorphilus gyrociliatus</name>
    <dbReference type="NCBI Taxonomy" id="2664684"/>
    <lineage>
        <taxon>Eukaryota</taxon>
        <taxon>Metazoa</taxon>
        <taxon>Spiralia</taxon>
        <taxon>Lophotrochozoa</taxon>
        <taxon>Annelida</taxon>
        <taxon>Polychaeta</taxon>
        <taxon>Polychaeta incertae sedis</taxon>
        <taxon>Dinophilidae</taxon>
        <taxon>Dimorphilus</taxon>
    </lineage>
</organism>
<dbReference type="SUPFAM" id="SSF52047">
    <property type="entry name" value="RNI-like"/>
    <property type="match status" value="1"/>
</dbReference>
<proteinExistence type="predicted"/>
<sequence>MNTMKFGALSARHFLVQKRNLLRMLTQIPNKPNMDRIEQVGPDRACAEWLLRCGAKVKWTNNTSWLEDYNQLPSISIKNLLFEVEAIDSSIMDVGFIHLKGCNHIRSFLMNSCPYVEDNALSKLDSLKSSLQNLELVNLLGVTDEGIKSLTELTELKSLVLEGLPSVRYQSTFDSLRKALPNCDIKHKNVQLK</sequence>
<dbReference type="OrthoDB" id="5859291at2759"/>